<dbReference type="Pfam" id="PF00672">
    <property type="entry name" value="HAMP"/>
    <property type="match status" value="1"/>
</dbReference>
<dbReference type="InterPro" id="IPR003660">
    <property type="entry name" value="HAMP_dom"/>
</dbReference>
<dbReference type="PANTHER" id="PTHR32089:SF112">
    <property type="entry name" value="LYSOZYME-LIKE PROTEIN-RELATED"/>
    <property type="match status" value="1"/>
</dbReference>
<proteinExistence type="inferred from homology"/>
<evidence type="ECO:0000256" key="4">
    <source>
        <dbReference type="ARBA" id="ARBA00029447"/>
    </source>
</evidence>
<dbReference type="Pfam" id="PF00015">
    <property type="entry name" value="MCPsignal"/>
    <property type="match status" value="1"/>
</dbReference>
<dbReference type="SMART" id="SM00283">
    <property type="entry name" value="MA"/>
    <property type="match status" value="1"/>
</dbReference>
<keyword evidence="1 6" id="KW-0812">Transmembrane</keyword>
<dbReference type="InterPro" id="IPR004089">
    <property type="entry name" value="MCPsignal_dom"/>
</dbReference>
<organism evidence="9 10">
    <name type="scientific">Planomonospora alba</name>
    <dbReference type="NCBI Taxonomy" id="161354"/>
    <lineage>
        <taxon>Bacteria</taxon>
        <taxon>Bacillati</taxon>
        <taxon>Actinomycetota</taxon>
        <taxon>Actinomycetes</taxon>
        <taxon>Streptosporangiales</taxon>
        <taxon>Streptosporangiaceae</taxon>
        <taxon>Planomonospora</taxon>
    </lineage>
</organism>
<dbReference type="PROSITE" id="PS50111">
    <property type="entry name" value="CHEMOTAXIS_TRANSDUC_2"/>
    <property type="match status" value="1"/>
</dbReference>
<accession>A0ABP6N633</accession>
<evidence type="ECO:0000259" key="8">
    <source>
        <dbReference type="PROSITE" id="PS50885"/>
    </source>
</evidence>
<evidence type="ECO:0000256" key="5">
    <source>
        <dbReference type="PROSITE-ProRule" id="PRU00284"/>
    </source>
</evidence>
<dbReference type="CDD" id="cd06225">
    <property type="entry name" value="HAMP"/>
    <property type="match status" value="1"/>
</dbReference>
<dbReference type="Pfam" id="PF12729">
    <property type="entry name" value="4HB_MCP_1"/>
    <property type="match status" value="1"/>
</dbReference>
<evidence type="ECO:0008006" key="11">
    <source>
        <dbReference type="Google" id="ProtNLM"/>
    </source>
</evidence>
<keyword evidence="3 5" id="KW-0807">Transducer</keyword>
<name>A0ABP6N633_9ACTN</name>
<evidence type="ECO:0000259" key="7">
    <source>
        <dbReference type="PROSITE" id="PS50111"/>
    </source>
</evidence>
<dbReference type="PROSITE" id="PS50885">
    <property type="entry name" value="HAMP"/>
    <property type="match status" value="1"/>
</dbReference>
<evidence type="ECO:0000256" key="3">
    <source>
        <dbReference type="ARBA" id="ARBA00023224"/>
    </source>
</evidence>
<sequence>MERCATVMNARKAAVQVTADRNRLAGRLADFRVGTKIYVSVVCIALVALAVGGLAISRMSGLNEDIKEMKARHVDSLVQLSTLRGAAGDGFQGLFGWAVSVEAADKAGSREMVEAADADFLAALEAYRELSAGSERREAAAADVAETFVYFQNLRDHALFQEAPAAGVRLPAADQMVAEWTKAQQRLKESVEELQQAEDAESAAMAAAAEDAYGSARTQVVMYLAVALLLAVGLASFVSRVIIRQLGSVSTALAAVAEGDLTVPAEVRARDELGAMAVAVNTARESLSAMVGRLTAGSRTLGQSTERLTAATEQIGASAQEAAAQAGVVASAAGEVSTNVQAVAAGSEQMGASIREIAQSANDAAKVASEAVGVAETTNATVSKLGESSAEIGNVVKVITSIAEQTNLLALNATIEAARAGEMGKGFAVVANEVKDLAQETARATEDISRRVEAIQADTAEAVTAIGEISRIVARINDYQLTIASAVEEQTATTGEVARSVSDAAQGTTDIATNIGGVATAAQSTTATLAEAVGTVTELAGLARELQDVAARFRV</sequence>
<feature type="transmembrane region" description="Helical" evidence="6">
    <location>
        <begin position="37"/>
        <end position="57"/>
    </location>
</feature>
<dbReference type="Gene3D" id="1.10.287.950">
    <property type="entry name" value="Methyl-accepting chemotaxis protein"/>
    <property type="match status" value="1"/>
</dbReference>
<keyword evidence="2 6" id="KW-1133">Transmembrane helix</keyword>
<keyword evidence="10" id="KW-1185">Reference proteome</keyword>
<dbReference type="Proteomes" id="UP001500320">
    <property type="component" value="Unassembled WGS sequence"/>
</dbReference>
<comment type="similarity">
    <text evidence="4">Belongs to the methyl-accepting chemotaxis (MCP) protein family.</text>
</comment>
<evidence type="ECO:0000313" key="10">
    <source>
        <dbReference type="Proteomes" id="UP001500320"/>
    </source>
</evidence>
<evidence type="ECO:0000256" key="6">
    <source>
        <dbReference type="SAM" id="Phobius"/>
    </source>
</evidence>
<feature type="domain" description="Methyl-accepting transducer" evidence="7">
    <location>
        <begin position="304"/>
        <end position="540"/>
    </location>
</feature>
<dbReference type="SUPFAM" id="SSF58104">
    <property type="entry name" value="Methyl-accepting chemotaxis protein (MCP) signaling domain"/>
    <property type="match status" value="1"/>
</dbReference>
<keyword evidence="6" id="KW-0472">Membrane</keyword>
<dbReference type="SMART" id="SM00304">
    <property type="entry name" value="HAMP"/>
    <property type="match status" value="1"/>
</dbReference>
<evidence type="ECO:0000256" key="2">
    <source>
        <dbReference type="ARBA" id="ARBA00022989"/>
    </source>
</evidence>
<evidence type="ECO:0000256" key="1">
    <source>
        <dbReference type="ARBA" id="ARBA00022692"/>
    </source>
</evidence>
<protein>
    <recommendedName>
        <fullName evidence="11">Methyl-accepting chemotaxis protein</fullName>
    </recommendedName>
</protein>
<evidence type="ECO:0000313" key="9">
    <source>
        <dbReference type="EMBL" id="GAA3137740.1"/>
    </source>
</evidence>
<dbReference type="EMBL" id="BAAAUT010000022">
    <property type="protein sequence ID" value="GAA3137740.1"/>
    <property type="molecule type" value="Genomic_DNA"/>
</dbReference>
<reference evidence="10" key="1">
    <citation type="journal article" date="2019" name="Int. J. Syst. Evol. Microbiol.">
        <title>The Global Catalogue of Microorganisms (GCM) 10K type strain sequencing project: providing services to taxonomists for standard genome sequencing and annotation.</title>
        <authorList>
            <consortium name="The Broad Institute Genomics Platform"/>
            <consortium name="The Broad Institute Genome Sequencing Center for Infectious Disease"/>
            <person name="Wu L."/>
            <person name="Ma J."/>
        </authorList>
    </citation>
    <scope>NUCLEOTIDE SEQUENCE [LARGE SCALE GENOMIC DNA]</scope>
    <source>
        <strain evidence="10">JCM 9373</strain>
    </source>
</reference>
<dbReference type="InterPro" id="IPR024478">
    <property type="entry name" value="HlyB_4HB_MCP"/>
</dbReference>
<dbReference type="PRINTS" id="PR00260">
    <property type="entry name" value="CHEMTRNSDUCR"/>
</dbReference>
<feature type="domain" description="HAMP" evidence="8">
    <location>
        <begin position="240"/>
        <end position="292"/>
    </location>
</feature>
<comment type="caution">
    <text evidence="9">The sequence shown here is derived from an EMBL/GenBank/DDBJ whole genome shotgun (WGS) entry which is preliminary data.</text>
</comment>
<dbReference type="PANTHER" id="PTHR32089">
    <property type="entry name" value="METHYL-ACCEPTING CHEMOTAXIS PROTEIN MCPB"/>
    <property type="match status" value="1"/>
</dbReference>
<gene>
    <name evidence="9" type="ORF">GCM10010466_30790</name>
</gene>
<dbReference type="InterPro" id="IPR004090">
    <property type="entry name" value="Chemotax_Me-accpt_rcpt"/>
</dbReference>